<evidence type="ECO:0000259" key="11">
    <source>
        <dbReference type="PROSITE" id="PS50011"/>
    </source>
</evidence>
<feature type="domain" description="PASTA" evidence="12">
    <location>
        <begin position="343"/>
        <end position="409"/>
    </location>
</feature>
<keyword evidence="5 13" id="KW-0418">Kinase</keyword>
<dbReference type="Pfam" id="PF03793">
    <property type="entry name" value="PASTA"/>
    <property type="match status" value="3"/>
</dbReference>
<sequence length="618" mass="66994">MVGKTLDNRYKLEKKIGSGGMADVYMATDLLLDRVVAVKVLHSSFAEDNDFIVRFRREAQSAGKLTHPNIVGIYDVGDDQGVHYIVMEYVEGVTLKQYIQDHSSISVDMAVRIAVEIGSALEAAHENGIVHCDIKPHNILLTETGKVKVTDFGIARAINSATVIDKKSILGSVHYLSPEQAAGDKVTEKTDIYSLGVVLYEMLTHHLPFEGETAVSIALQHMRGEVPRPTKFNPAITPMLEECVLTALQKDPDKRYNSVSDFISELKMAQGFTTSIYKPAQPEFAAMTKPIAQKTEKIARTETEGKLSHLITNFPQKYIWIAMVLLFISCFLWAFFSFGNFWSTSNVTVPMLVGEPVEVAQKTLKEMNLKFSIDEIASDDIPAGQVISQTPVGGASVKEQRIIHLTVSKGGAVILVPDLKGLTLDQAKERLGKLDLALGAVENGSDQSQTAEIIISQSPQSFSKVAKGTLVNIVINLRQPVNVPNLVGMTLADAKNALDSVHLTLGTISSSDGVAADDSAVVLAQNPTGGVSTNESSVNLTIGKKEKTQKKTGSVNITIPKNGNSRHVVIYIIDDNGKSVSYDQQVKPGSTVNQSVSGIGNVKVQVLIDGNIVQDREL</sequence>
<evidence type="ECO:0000256" key="7">
    <source>
        <dbReference type="ARBA" id="ARBA00047899"/>
    </source>
</evidence>
<evidence type="ECO:0000313" key="13">
    <source>
        <dbReference type="EMBL" id="MBF1128433.1"/>
    </source>
</evidence>
<dbReference type="EMBL" id="JABZMK010000001">
    <property type="protein sequence ID" value="MBF1128433.1"/>
    <property type="molecule type" value="Genomic_DNA"/>
</dbReference>
<dbReference type="EC" id="2.7.11.1" evidence="1"/>
<dbReference type="SUPFAM" id="SSF56112">
    <property type="entry name" value="Protein kinase-like (PK-like)"/>
    <property type="match status" value="1"/>
</dbReference>
<evidence type="ECO:0000256" key="2">
    <source>
        <dbReference type="ARBA" id="ARBA00022527"/>
    </source>
</evidence>
<evidence type="ECO:0000256" key="8">
    <source>
        <dbReference type="ARBA" id="ARBA00048679"/>
    </source>
</evidence>
<dbReference type="Gene3D" id="3.30.200.20">
    <property type="entry name" value="Phosphorylase Kinase, domain 1"/>
    <property type="match status" value="1"/>
</dbReference>
<dbReference type="FunFam" id="3.30.200.20:FF:000035">
    <property type="entry name" value="Serine/threonine protein kinase Stk1"/>
    <property type="match status" value="1"/>
</dbReference>
<accession>A0A930FQE6</accession>
<evidence type="ECO:0000259" key="12">
    <source>
        <dbReference type="PROSITE" id="PS51178"/>
    </source>
</evidence>
<dbReference type="SMART" id="SM00220">
    <property type="entry name" value="S_TKc"/>
    <property type="match status" value="1"/>
</dbReference>
<feature type="domain" description="PASTA" evidence="12">
    <location>
        <begin position="479"/>
        <end position="544"/>
    </location>
</feature>
<comment type="catalytic activity">
    <reaction evidence="8">
        <text>L-seryl-[protein] + ATP = O-phospho-L-seryl-[protein] + ADP + H(+)</text>
        <dbReference type="Rhea" id="RHEA:17989"/>
        <dbReference type="Rhea" id="RHEA-COMP:9863"/>
        <dbReference type="Rhea" id="RHEA-COMP:11604"/>
        <dbReference type="ChEBI" id="CHEBI:15378"/>
        <dbReference type="ChEBI" id="CHEBI:29999"/>
        <dbReference type="ChEBI" id="CHEBI:30616"/>
        <dbReference type="ChEBI" id="CHEBI:83421"/>
        <dbReference type="ChEBI" id="CHEBI:456216"/>
        <dbReference type="EC" id="2.7.11.1"/>
    </reaction>
</comment>
<proteinExistence type="predicted"/>
<keyword evidence="10" id="KW-0812">Transmembrane</keyword>
<feature type="transmembrane region" description="Helical" evidence="10">
    <location>
        <begin position="318"/>
        <end position="342"/>
    </location>
</feature>
<dbReference type="Pfam" id="PF00069">
    <property type="entry name" value="Pkinase"/>
    <property type="match status" value="1"/>
</dbReference>
<keyword evidence="10" id="KW-1133">Transmembrane helix</keyword>
<dbReference type="PANTHER" id="PTHR43289">
    <property type="entry name" value="MITOGEN-ACTIVATED PROTEIN KINASE KINASE KINASE 20-RELATED"/>
    <property type="match status" value="1"/>
</dbReference>
<evidence type="ECO:0000256" key="5">
    <source>
        <dbReference type="ARBA" id="ARBA00022777"/>
    </source>
</evidence>
<gene>
    <name evidence="13" type="primary">pknB</name>
    <name evidence="13" type="ORF">HXL70_00040</name>
</gene>
<comment type="catalytic activity">
    <reaction evidence="7">
        <text>L-threonyl-[protein] + ATP = O-phospho-L-threonyl-[protein] + ADP + H(+)</text>
        <dbReference type="Rhea" id="RHEA:46608"/>
        <dbReference type="Rhea" id="RHEA-COMP:11060"/>
        <dbReference type="Rhea" id="RHEA-COMP:11605"/>
        <dbReference type="ChEBI" id="CHEBI:15378"/>
        <dbReference type="ChEBI" id="CHEBI:30013"/>
        <dbReference type="ChEBI" id="CHEBI:30616"/>
        <dbReference type="ChEBI" id="CHEBI:61977"/>
        <dbReference type="ChEBI" id="CHEBI:456216"/>
        <dbReference type="EC" id="2.7.11.1"/>
    </reaction>
</comment>
<dbReference type="InterPro" id="IPR011009">
    <property type="entry name" value="Kinase-like_dom_sf"/>
</dbReference>
<dbReference type="PROSITE" id="PS51178">
    <property type="entry name" value="PASTA"/>
    <property type="match status" value="3"/>
</dbReference>
<dbReference type="InterPro" id="IPR017441">
    <property type="entry name" value="Protein_kinase_ATP_BS"/>
</dbReference>
<organism evidence="13 14">
    <name type="scientific">Dialister invisus</name>
    <dbReference type="NCBI Taxonomy" id="218538"/>
    <lineage>
        <taxon>Bacteria</taxon>
        <taxon>Bacillati</taxon>
        <taxon>Bacillota</taxon>
        <taxon>Negativicutes</taxon>
        <taxon>Veillonellales</taxon>
        <taxon>Veillonellaceae</taxon>
        <taxon>Dialister</taxon>
    </lineage>
</organism>
<name>A0A930FQE6_9FIRM</name>
<evidence type="ECO:0000256" key="1">
    <source>
        <dbReference type="ARBA" id="ARBA00012513"/>
    </source>
</evidence>
<protein>
    <recommendedName>
        <fullName evidence="1">non-specific serine/threonine protein kinase</fullName>
        <ecNumber evidence="1">2.7.11.1</ecNumber>
    </recommendedName>
</protein>
<dbReference type="AlphaFoldDB" id="A0A930FQE6"/>
<dbReference type="Gene3D" id="3.30.10.20">
    <property type="match status" value="3"/>
</dbReference>
<dbReference type="GO" id="GO:0004674">
    <property type="term" value="F:protein serine/threonine kinase activity"/>
    <property type="evidence" value="ECO:0007669"/>
    <property type="project" value="UniProtKB-KW"/>
</dbReference>
<dbReference type="PANTHER" id="PTHR43289:SF34">
    <property type="entry name" value="SERINE_THREONINE-PROTEIN KINASE YBDM-RELATED"/>
    <property type="match status" value="1"/>
</dbReference>
<dbReference type="PROSITE" id="PS50011">
    <property type="entry name" value="PROTEIN_KINASE_DOM"/>
    <property type="match status" value="1"/>
</dbReference>
<dbReference type="CDD" id="cd06577">
    <property type="entry name" value="PASTA_pknB"/>
    <property type="match status" value="3"/>
</dbReference>
<keyword evidence="2" id="KW-0723">Serine/threonine-protein kinase</keyword>
<keyword evidence="10" id="KW-0472">Membrane</keyword>
<evidence type="ECO:0000256" key="6">
    <source>
        <dbReference type="ARBA" id="ARBA00022840"/>
    </source>
</evidence>
<dbReference type="InterPro" id="IPR008271">
    <property type="entry name" value="Ser/Thr_kinase_AS"/>
</dbReference>
<evidence type="ECO:0000256" key="3">
    <source>
        <dbReference type="ARBA" id="ARBA00022679"/>
    </source>
</evidence>
<feature type="binding site" evidence="9">
    <location>
        <position position="39"/>
    </location>
    <ligand>
        <name>ATP</name>
        <dbReference type="ChEBI" id="CHEBI:30616"/>
    </ligand>
</feature>
<dbReference type="InterPro" id="IPR000719">
    <property type="entry name" value="Prot_kinase_dom"/>
</dbReference>
<keyword evidence="3" id="KW-0808">Transferase</keyword>
<keyword evidence="4 9" id="KW-0547">Nucleotide-binding</keyword>
<dbReference type="PROSITE" id="PS00107">
    <property type="entry name" value="PROTEIN_KINASE_ATP"/>
    <property type="match status" value="1"/>
</dbReference>
<dbReference type="Gene3D" id="1.10.510.10">
    <property type="entry name" value="Transferase(Phosphotransferase) domain 1"/>
    <property type="match status" value="1"/>
</dbReference>
<reference evidence="13" key="1">
    <citation type="submission" date="2020-04" db="EMBL/GenBank/DDBJ databases">
        <title>Deep metagenomics examines the oral microbiome during advanced dental caries in children, revealing novel taxa and co-occurrences with host molecules.</title>
        <authorList>
            <person name="Baker J.L."/>
            <person name="Morton J.T."/>
            <person name="Dinis M."/>
            <person name="Alvarez R."/>
            <person name="Tran N.C."/>
            <person name="Knight R."/>
            <person name="Edlund A."/>
        </authorList>
    </citation>
    <scope>NUCLEOTIDE SEQUENCE</scope>
    <source>
        <strain evidence="13">JCVI_32_bin.14</strain>
    </source>
</reference>
<dbReference type="PROSITE" id="PS00108">
    <property type="entry name" value="PROTEIN_KINASE_ST"/>
    <property type="match status" value="1"/>
</dbReference>
<comment type="caution">
    <text evidence="13">The sequence shown here is derived from an EMBL/GenBank/DDBJ whole genome shotgun (WGS) entry which is preliminary data.</text>
</comment>
<evidence type="ECO:0000313" key="14">
    <source>
        <dbReference type="Proteomes" id="UP000757890"/>
    </source>
</evidence>
<evidence type="ECO:0000256" key="9">
    <source>
        <dbReference type="PROSITE-ProRule" id="PRU10141"/>
    </source>
</evidence>
<dbReference type="Proteomes" id="UP000757890">
    <property type="component" value="Unassembled WGS sequence"/>
</dbReference>
<dbReference type="SMART" id="SM00740">
    <property type="entry name" value="PASTA"/>
    <property type="match status" value="3"/>
</dbReference>
<evidence type="ECO:0000256" key="4">
    <source>
        <dbReference type="ARBA" id="ARBA00022741"/>
    </source>
</evidence>
<feature type="domain" description="PASTA" evidence="12">
    <location>
        <begin position="410"/>
        <end position="477"/>
    </location>
</feature>
<dbReference type="CDD" id="cd14014">
    <property type="entry name" value="STKc_PknB_like"/>
    <property type="match status" value="1"/>
</dbReference>
<dbReference type="FunFam" id="1.10.510.10:FF:000021">
    <property type="entry name" value="Serine/threonine protein kinase"/>
    <property type="match status" value="1"/>
</dbReference>
<dbReference type="GO" id="GO:0005524">
    <property type="term" value="F:ATP binding"/>
    <property type="evidence" value="ECO:0007669"/>
    <property type="project" value="UniProtKB-UniRule"/>
</dbReference>
<feature type="domain" description="Protein kinase" evidence="11">
    <location>
        <begin position="10"/>
        <end position="273"/>
    </location>
</feature>
<keyword evidence="6 9" id="KW-0067">ATP-binding</keyword>
<dbReference type="NCBIfam" id="NF033483">
    <property type="entry name" value="PknB_PASTA_kin"/>
    <property type="match status" value="1"/>
</dbReference>
<dbReference type="InterPro" id="IPR005543">
    <property type="entry name" value="PASTA_dom"/>
</dbReference>
<evidence type="ECO:0000256" key="10">
    <source>
        <dbReference type="SAM" id="Phobius"/>
    </source>
</evidence>